<dbReference type="AlphaFoldDB" id="X1R4L9"/>
<accession>X1R4L9</accession>
<dbReference type="InterPro" id="IPR036412">
    <property type="entry name" value="HAD-like_sf"/>
</dbReference>
<evidence type="ECO:0008006" key="2">
    <source>
        <dbReference type="Google" id="ProtNLM"/>
    </source>
</evidence>
<dbReference type="Pfam" id="PF00702">
    <property type="entry name" value="Hydrolase"/>
    <property type="match status" value="1"/>
</dbReference>
<dbReference type="InterPro" id="IPR023198">
    <property type="entry name" value="PGP-like_dom2"/>
</dbReference>
<dbReference type="SUPFAM" id="SSF56784">
    <property type="entry name" value="HAD-like"/>
    <property type="match status" value="1"/>
</dbReference>
<dbReference type="EMBL" id="BARW01009046">
    <property type="protein sequence ID" value="GAI75453.1"/>
    <property type="molecule type" value="Genomic_DNA"/>
</dbReference>
<dbReference type="InterPro" id="IPR023214">
    <property type="entry name" value="HAD_sf"/>
</dbReference>
<proteinExistence type="predicted"/>
<reference evidence="1" key="1">
    <citation type="journal article" date="2014" name="Front. Microbiol.">
        <title>High frequency of phylogenetically diverse reductive dehalogenase-homologous genes in deep subseafloor sedimentary metagenomes.</title>
        <authorList>
            <person name="Kawai M."/>
            <person name="Futagami T."/>
            <person name="Toyoda A."/>
            <person name="Takaki Y."/>
            <person name="Nishi S."/>
            <person name="Hori S."/>
            <person name="Arai W."/>
            <person name="Tsubouchi T."/>
            <person name="Morono Y."/>
            <person name="Uchiyama I."/>
            <person name="Ito T."/>
            <person name="Fujiyama A."/>
            <person name="Inagaki F."/>
            <person name="Takami H."/>
        </authorList>
    </citation>
    <scope>NUCLEOTIDE SEQUENCE</scope>
    <source>
        <strain evidence="1">Expedition CK06-06</strain>
    </source>
</reference>
<evidence type="ECO:0000313" key="1">
    <source>
        <dbReference type="EMBL" id="GAI75453.1"/>
    </source>
</evidence>
<protein>
    <recommendedName>
        <fullName evidence="2">Haloacid dehalogenase, type II</fullName>
    </recommendedName>
</protein>
<gene>
    <name evidence="1" type="ORF">S12H4_18339</name>
</gene>
<sequence length="148" mass="16684">MKYEAVIFDLFGTLVSNMSLSEHRAVLTRMAHVLSAPPDDFVQLWFDTFNERCTGIFQTPDDNVEYICRTLGVSMNETQVKLATRIRFDYSVQSMIPRPDAIETLSHLKFEGYKTGLVTDCSAEVPTIWEETSFAPVIDVAIFSCSVG</sequence>
<organism evidence="1">
    <name type="scientific">marine sediment metagenome</name>
    <dbReference type="NCBI Taxonomy" id="412755"/>
    <lineage>
        <taxon>unclassified sequences</taxon>
        <taxon>metagenomes</taxon>
        <taxon>ecological metagenomes</taxon>
    </lineage>
</organism>
<dbReference type="Gene3D" id="3.40.50.1000">
    <property type="entry name" value="HAD superfamily/HAD-like"/>
    <property type="match status" value="1"/>
</dbReference>
<comment type="caution">
    <text evidence="1">The sequence shown here is derived from an EMBL/GenBank/DDBJ whole genome shotgun (WGS) entry which is preliminary data.</text>
</comment>
<name>X1R4L9_9ZZZZ</name>
<dbReference type="Gene3D" id="1.10.150.240">
    <property type="entry name" value="Putative phosphatase, domain 2"/>
    <property type="match status" value="1"/>
</dbReference>
<feature type="non-terminal residue" evidence="1">
    <location>
        <position position="148"/>
    </location>
</feature>